<dbReference type="KEGG" id="mtt:Ftrac_2939"/>
<dbReference type="InterPro" id="IPR003018">
    <property type="entry name" value="GAF"/>
</dbReference>
<reference evidence="2 3" key="1">
    <citation type="journal article" date="2011" name="Stand. Genomic Sci.">
        <title>Complete genome sequence of Marivirga tractuosa type strain (H-43).</title>
        <authorList>
            <person name="Pagani I."/>
            <person name="Chertkov O."/>
            <person name="Lapidus A."/>
            <person name="Lucas S."/>
            <person name="Del Rio T.G."/>
            <person name="Tice H."/>
            <person name="Copeland A."/>
            <person name="Cheng J.F."/>
            <person name="Nolan M."/>
            <person name="Saunders E."/>
            <person name="Pitluck S."/>
            <person name="Held B."/>
            <person name="Goodwin L."/>
            <person name="Liolios K."/>
            <person name="Ovchinikova G."/>
            <person name="Ivanova N."/>
            <person name="Mavromatis K."/>
            <person name="Pati A."/>
            <person name="Chen A."/>
            <person name="Palaniappan K."/>
            <person name="Land M."/>
            <person name="Hauser L."/>
            <person name="Jeffries C.D."/>
            <person name="Detter J.C."/>
            <person name="Han C."/>
            <person name="Tapia R."/>
            <person name="Ngatchou-Djao O.D."/>
            <person name="Rohde M."/>
            <person name="Goker M."/>
            <person name="Spring S."/>
            <person name="Sikorski J."/>
            <person name="Woyke T."/>
            <person name="Bristow J."/>
            <person name="Eisen J.A."/>
            <person name="Markowitz V."/>
            <person name="Hugenholtz P."/>
            <person name="Klenk H.P."/>
            <person name="Kyrpides N.C."/>
        </authorList>
    </citation>
    <scope>NUCLEOTIDE SEQUENCE [LARGE SCALE GENOMIC DNA]</scope>
    <source>
        <strain evidence="3">ATCC 23168 / DSM 4126 / NBRC 15989 / NCIMB 1408 / VKM B-1430 / H-43</strain>
    </source>
</reference>
<dbReference type="SMART" id="SM00065">
    <property type="entry name" value="GAF"/>
    <property type="match status" value="1"/>
</dbReference>
<dbReference type="eggNOG" id="COG2203">
    <property type="taxonomic scope" value="Bacteria"/>
</dbReference>
<dbReference type="EMBL" id="CP002349">
    <property type="protein sequence ID" value="ADR22915.1"/>
    <property type="molecule type" value="Genomic_DNA"/>
</dbReference>
<keyword evidence="3" id="KW-1185">Reference proteome</keyword>
<evidence type="ECO:0000313" key="3">
    <source>
        <dbReference type="Proteomes" id="UP000008720"/>
    </source>
</evidence>
<dbReference type="Pfam" id="PF01590">
    <property type="entry name" value="GAF"/>
    <property type="match status" value="1"/>
</dbReference>
<feature type="domain" description="GAF" evidence="1">
    <location>
        <begin position="29"/>
        <end position="169"/>
    </location>
</feature>
<sequence length="400" mass="45020">MDRIDILGDEYDRYKLFTKDLLDETDDAELQEIVKEAAKELNTPMGLVSLILEQIQFFKAQTGLPEILETSRGTHRDASFCQFVVRDEEIFEVNNATEDQRIPQHVVKEFNIQSYLGVPIKIDNVVIGSLCVLDTKTRNFTQKERQMLYKLSEKVNQRLETLTKSRKQTKLDLTYRTLNPAFSEISDSIRPIQKLIDSGHSNVATIRSFLNIANQFISIKSQNSETIKMSLEAAIEANELIEDRILNIEMNVLNSIDSLDALKNLLSNFSESEITKILISAQDLTRNATKAVGGFPMPDIDDEVIIQAKADLAIALISNCLLIVSAELKEVNSTAGIQLHVNEKNEFIDLEFTSTDLTKEAAHKLFNQLNLLIGTSQRSIVLKEKSNGIIISLKLVNSST</sequence>
<dbReference type="STRING" id="643867.Ftrac_2939"/>
<dbReference type="SUPFAM" id="SSF55781">
    <property type="entry name" value="GAF domain-like"/>
    <property type="match status" value="1"/>
</dbReference>
<dbReference type="HOGENOM" id="CLU_688500_0_0_10"/>
<evidence type="ECO:0000259" key="1">
    <source>
        <dbReference type="SMART" id="SM00065"/>
    </source>
</evidence>
<dbReference type="PANTHER" id="PTHR43102:SF2">
    <property type="entry name" value="GAF DOMAIN-CONTAINING PROTEIN"/>
    <property type="match status" value="1"/>
</dbReference>
<name>E4TSX4_MARTH</name>
<dbReference type="Proteomes" id="UP000008720">
    <property type="component" value="Chromosome"/>
</dbReference>
<dbReference type="RefSeq" id="WP_013455058.1">
    <property type="nucleotide sequence ID" value="NC_014759.1"/>
</dbReference>
<dbReference type="OrthoDB" id="980411at2"/>
<dbReference type="Gene3D" id="3.30.450.40">
    <property type="match status" value="1"/>
</dbReference>
<dbReference type="PANTHER" id="PTHR43102">
    <property type="entry name" value="SLR1143 PROTEIN"/>
    <property type="match status" value="1"/>
</dbReference>
<organism evidence="2 3">
    <name type="scientific">Marivirga tractuosa (strain ATCC 23168 / DSM 4126 / NBRC 15989 / NCIMB 1408 / VKM B-1430 / H-43)</name>
    <name type="common">Microscilla tractuosa</name>
    <name type="synonym">Flexibacter tractuosus</name>
    <dbReference type="NCBI Taxonomy" id="643867"/>
    <lineage>
        <taxon>Bacteria</taxon>
        <taxon>Pseudomonadati</taxon>
        <taxon>Bacteroidota</taxon>
        <taxon>Cytophagia</taxon>
        <taxon>Cytophagales</taxon>
        <taxon>Marivirgaceae</taxon>
        <taxon>Marivirga</taxon>
    </lineage>
</organism>
<gene>
    <name evidence="2" type="ordered locus">Ftrac_2939</name>
</gene>
<protein>
    <submittedName>
        <fullName evidence="2">GAF domain protein</fullName>
    </submittedName>
</protein>
<proteinExistence type="predicted"/>
<evidence type="ECO:0000313" key="2">
    <source>
        <dbReference type="EMBL" id="ADR22915.1"/>
    </source>
</evidence>
<accession>E4TSX4</accession>
<dbReference type="AlphaFoldDB" id="E4TSX4"/>
<dbReference type="InterPro" id="IPR029016">
    <property type="entry name" value="GAF-like_dom_sf"/>
</dbReference>